<gene>
    <name evidence="1" type="ORF">DEA37_0007018</name>
</gene>
<dbReference type="InterPro" id="IPR037177">
    <property type="entry name" value="DLC_sf"/>
</dbReference>
<dbReference type="EMBL" id="QNGE01001357">
    <property type="protein sequence ID" value="KAA3677754.1"/>
    <property type="molecule type" value="Genomic_DNA"/>
</dbReference>
<dbReference type="Proteomes" id="UP000324629">
    <property type="component" value="Unassembled WGS sequence"/>
</dbReference>
<dbReference type="Gene3D" id="3.30.740.10">
    <property type="entry name" value="Protein Inhibitor Of Neuronal Nitric Oxide Synthase"/>
    <property type="match status" value="1"/>
</dbReference>
<dbReference type="InterPro" id="IPR001372">
    <property type="entry name" value="Dynein_light_chain_typ-1/2"/>
</dbReference>
<reference evidence="1 2" key="1">
    <citation type="journal article" date="2019" name="Gigascience">
        <title>Whole-genome sequence of the oriental lung fluke Paragonimus westermani.</title>
        <authorList>
            <person name="Oey H."/>
            <person name="Zakrzewski M."/>
            <person name="Narain K."/>
            <person name="Devi K.R."/>
            <person name="Agatsuma T."/>
            <person name="Nawaratna S."/>
            <person name="Gobert G.N."/>
            <person name="Jones M.K."/>
            <person name="Ragan M.A."/>
            <person name="McManus D.P."/>
            <person name="Krause L."/>
        </authorList>
    </citation>
    <scope>NUCLEOTIDE SEQUENCE [LARGE SCALE GENOMIC DNA]</scope>
    <source>
        <strain evidence="1 2">IND2009</strain>
    </source>
</reference>
<evidence type="ECO:0008006" key="3">
    <source>
        <dbReference type="Google" id="ProtNLM"/>
    </source>
</evidence>
<dbReference type="SUPFAM" id="SSF54648">
    <property type="entry name" value="DLC"/>
    <property type="match status" value="1"/>
</dbReference>
<evidence type="ECO:0000313" key="1">
    <source>
        <dbReference type="EMBL" id="KAA3677754.1"/>
    </source>
</evidence>
<dbReference type="GO" id="GO:0030286">
    <property type="term" value="C:dynein complex"/>
    <property type="evidence" value="ECO:0007669"/>
    <property type="project" value="InterPro"/>
</dbReference>
<organism evidence="1 2">
    <name type="scientific">Paragonimus westermani</name>
    <dbReference type="NCBI Taxonomy" id="34504"/>
    <lineage>
        <taxon>Eukaryota</taxon>
        <taxon>Metazoa</taxon>
        <taxon>Spiralia</taxon>
        <taxon>Lophotrochozoa</taxon>
        <taxon>Platyhelminthes</taxon>
        <taxon>Trematoda</taxon>
        <taxon>Digenea</taxon>
        <taxon>Plagiorchiida</taxon>
        <taxon>Troglotremata</taxon>
        <taxon>Troglotrematidae</taxon>
        <taxon>Paragonimus</taxon>
    </lineage>
</organism>
<accession>A0A5J4NQK2</accession>
<sequence>MSTTYICGHTRDLQARRSAPSSHRRTPDGFSTTFALFQRSVRRATNFIWPDQTVIIHVRMILQATLATGSSSLVGAMTSNTFRIRIQKTLFSFQLCVFLPCHRQISQHRVEERQLTLPEKVSAPYEVLYTEMPETMQLQIVNMARAMLDENVAFRDLPTSNFALNFKSTLDQKYGPVWQVVGEGTFAHMGTERQCRWNIQATRVRSRKGRLAY</sequence>
<protein>
    <recommendedName>
        <fullName evidence="3">Dynein light chain</fullName>
    </recommendedName>
</protein>
<name>A0A5J4NQK2_9TREM</name>
<dbReference type="GO" id="GO:0007017">
    <property type="term" value="P:microtubule-based process"/>
    <property type="evidence" value="ECO:0007669"/>
    <property type="project" value="InterPro"/>
</dbReference>
<dbReference type="AlphaFoldDB" id="A0A5J4NQK2"/>
<dbReference type="Pfam" id="PF01221">
    <property type="entry name" value="Dynein_light"/>
    <property type="match status" value="1"/>
</dbReference>
<comment type="caution">
    <text evidence="1">The sequence shown here is derived from an EMBL/GenBank/DDBJ whole genome shotgun (WGS) entry which is preliminary data.</text>
</comment>
<keyword evidence="2" id="KW-1185">Reference proteome</keyword>
<proteinExistence type="predicted"/>
<evidence type="ECO:0000313" key="2">
    <source>
        <dbReference type="Proteomes" id="UP000324629"/>
    </source>
</evidence>